<feature type="non-terminal residue" evidence="2">
    <location>
        <position position="86"/>
    </location>
</feature>
<keyword evidence="3" id="KW-1185">Reference proteome</keyword>
<dbReference type="Proteomes" id="UP000257109">
    <property type="component" value="Unassembled WGS sequence"/>
</dbReference>
<feature type="non-terminal residue" evidence="2">
    <location>
        <position position="1"/>
    </location>
</feature>
<evidence type="ECO:0000313" key="3">
    <source>
        <dbReference type="Proteomes" id="UP000257109"/>
    </source>
</evidence>
<reference evidence="2" key="1">
    <citation type="submission" date="2018-05" db="EMBL/GenBank/DDBJ databases">
        <title>Draft genome of Mucuna pruriens seed.</title>
        <authorList>
            <person name="Nnadi N.E."/>
            <person name="Vos R."/>
            <person name="Hasami M.H."/>
            <person name="Devisetty U.K."/>
            <person name="Aguiy J.C."/>
        </authorList>
    </citation>
    <scope>NUCLEOTIDE SEQUENCE [LARGE SCALE GENOMIC DNA]</scope>
    <source>
        <strain evidence="2">JCA_2017</strain>
    </source>
</reference>
<gene>
    <name evidence="2" type="ORF">CR513_21767</name>
</gene>
<feature type="transmembrane region" description="Helical" evidence="1">
    <location>
        <begin position="63"/>
        <end position="82"/>
    </location>
</feature>
<proteinExistence type="predicted"/>
<comment type="caution">
    <text evidence="2">The sequence shown here is derived from an EMBL/GenBank/DDBJ whole genome shotgun (WGS) entry which is preliminary data.</text>
</comment>
<name>A0A371GYQ9_MUCPR</name>
<dbReference type="AlphaFoldDB" id="A0A371GYQ9"/>
<accession>A0A371GYQ9</accession>
<keyword evidence="1" id="KW-1133">Transmembrane helix</keyword>
<keyword evidence="1" id="KW-0812">Transmembrane</keyword>
<sequence>MPNIVTDAISRRHALLSMLDIEILGFKSFKDLYVVDDDFKERITSEKACEGGLMGHFREKRLWIPYMSISIGLTCGEIYVIFMSGI</sequence>
<evidence type="ECO:0000256" key="1">
    <source>
        <dbReference type="SAM" id="Phobius"/>
    </source>
</evidence>
<organism evidence="2 3">
    <name type="scientific">Mucuna pruriens</name>
    <name type="common">Velvet bean</name>
    <name type="synonym">Dolichos pruriens</name>
    <dbReference type="NCBI Taxonomy" id="157652"/>
    <lineage>
        <taxon>Eukaryota</taxon>
        <taxon>Viridiplantae</taxon>
        <taxon>Streptophyta</taxon>
        <taxon>Embryophyta</taxon>
        <taxon>Tracheophyta</taxon>
        <taxon>Spermatophyta</taxon>
        <taxon>Magnoliopsida</taxon>
        <taxon>eudicotyledons</taxon>
        <taxon>Gunneridae</taxon>
        <taxon>Pentapetalae</taxon>
        <taxon>rosids</taxon>
        <taxon>fabids</taxon>
        <taxon>Fabales</taxon>
        <taxon>Fabaceae</taxon>
        <taxon>Papilionoideae</taxon>
        <taxon>50 kb inversion clade</taxon>
        <taxon>NPAAA clade</taxon>
        <taxon>indigoferoid/millettioid clade</taxon>
        <taxon>Phaseoleae</taxon>
        <taxon>Mucuna</taxon>
    </lineage>
</organism>
<evidence type="ECO:0000313" key="2">
    <source>
        <dbReference type="EMBL" id="RDX95687.1"/>
    </source>
</evidence>
<dbReference type="EMBL" id="QJKJ01004065">
    <property type="protein sequence ID" value="RDX95687.1"/>
    <property type="molecule type" value="Genomic_DNA"/>
</dbReference>
<protein>
    <submittedName>
        <fullName evidence="2">Uncharacterized protein</fullName>
    </submittedName>
</protein>
<keyword evidence="1" id="KW-0472">Membrane</keyword>